<dbReference type="FunFam" id="1.10.287.110:FF:000056">
    <property type="entry name" value="DnaJ (Hsp40) homolog, subfamily C, member 24"/>
    <property type="match status" value="1"/>
</dbReference>
<evidence type="ECO:0000256" key="4">
    <source>
        <dbReference type="ARBA" id="ARBA00023004"/>
    </source>
</evidence>
<feature type="region of interest" description="Disordered" evidence="5">
    <location>
        <begin position="1"/>
        <end position="51"/>
    </location>
</feature>
<name>A0AAD8ZSH9_9TELE</name>
<proteinExistence type="inferred from homology"/>
<dbReference type="AlphaFoldDB" id="A0AAD8ZSH9"/>
<protein>
    <recommendedName>
        <fullName evidence="10">J domain-containing protein</fullName>
    </recommendedName>
</protein>
<dbReference type="Gene3D" id="1.10.287.110">
    <property type="entry name" value="DnaJ domain"/>
    <property type="match status" value="1"/>
</dbReference>
<evidence type="ECO:0000313" key="9">
    <source>
        <dbReference type="Proteomes" id="UP001239994"/>
    </source>
</evidence>
<dbReference type="SUPFAM" id="SSF46565">
    <property type="entry name" value="Chaperone J-domain"/>
    <property type="match status" value="1"/>
</dbReference>
<dbReference type="EMBL" id="JAROKS010000004">
    <property type="protein sequence ID" value="KAK1804599.1"/>
    <property type="molecule type" value="Genomic_DNA"/>
</dbReference>
<dbReference type="Pfam" id="PF00226">
    <property type="entry name" value="DnaJ"/>
    <property type="match status" value="1"/>
</dbReference>
<dbReference type="PROSITE" id="PS51074">
    <property type="entry name" value="DPH_MB"/>
    <property type="match status" value="1"/>
</dbReference>
<keyword evidence="2" id="KW-0479">Metal-binding</keyword>
<evidence type="ECO:0000259" key="7">
    <source>
        <dbReference type="PROSITE" id="PS51074"/>
    </source>
</evidence>
<keyword evidence="4" id="KW-0408">Iron</keyword>
<dbReference type="InterPro" id="IPR036671">
    <property type="entry name" value="DPH_MB_sf"/>
</dbReference>
<dbReference type="GO" id="GO:0008198">
    <property type="term" value="F:ferrous iron binding"/>
    <property type="evidence" value="ECO:0007669"/>
    <property type="project" value="TreeGrafter"/>
</dbReference>
<evidence type="ECO:0000256" key="5">
    <source>
        <dbReference type="SAM" id="MobiDB-lite"/>
    </source>
</evidence>
<feature type="domain" description="DPH-type MB" evidence="7">
    <location>
        <begin position="256"/>
        <end position="311"/>
    </location>
</feature>
<comment type="caution">
    <text evidence="8">The sequence shown here is derived from an EMBL/GenBank/DDBJ whole genome shotgun (WGS) entry which is preliminary data.</text>
</comment>
<reference evidence="8" key="1">
    <citation type="submission" date="2023-03" db="EMBL/GenBank/DDBJ databases">
        <title>Electrophorus voltai genome.</title>
        <authorList>
            <person name="Bian C."/>
        </authorList>
    </citation>
    <scope>NUCLEOTIDE SEQUENCE</scope>
    <source>
        <strain evidence="8">CB-2022</strain>
        <tissue evidence="8">Muscle</tissue>
    </source>
</reference>
<keyword evidence="9" id="KW-1185">Reference proteome</keyword>
<dbReference type="SMART" id="SM00271">
    <property type="entry name" value="DnaJ"/>
    <property type="match status" value="1"/>
</dbReference>
<dbReference type="InterPro" id="IPR036869">
    <property type="entry name" value="J_dom_sf"/>
</dbReference>
<gene>
    <name evidence="8" type="ORF">P4O66_020591</name>
</gene>
<dbReference type="InterPro" id="IPR007872">
    <property type="entry name" value="DPH_MB_dom"/>
</dbReference>
<dbReference type="SUPFAM" id="SSF144217">
    <property type="entry name" value="CSL zinc finger"/>
    <property type="match status" value="1"/>
</dbReference>
<dbReference type="CDD" id="cd06257">
    <property type="entry name" value="DnaJ"/>
    <property type="match status" value="1"/>
</dbReference>
<dbReference type="InterPro" id="IPR001623">
    <property type="entry name" value="DnaJ_domain"/>
</dbReference>
<sequence>MKTRAKIRAQLNHGPVGKSGCSLSRERNREREREREREKQDEAAGRATEEVACDTEVRERFKPSVRDGSTSPNRVHTMRPCPWQTSDARAWSVLRHAVWRCRGSAELAPVGPACTRSLAHRARCRCQGPGRSGSPVHLLGAANGFGHLEGGRLYTPSSLGPSRNMADTSNCQKNWYSILGASPSDDLHELKQKYQRLVLMLHPDKQKPGISAEEASLQLRRFLDVDQAWKVLGDEERRRAFDLQLRADELKQSWPVDACVLLEDMSWDSECGSYSYGCRCGGEFVLEEEETEDIAVVCCDTCSLSIEVKRCT</sequence>
<dbReference type="Pfam" id="PF05207">
    <property type="entry name" value="Zn_ribbon_CSL"/>
    <property type="match status" value="1"/>
</dbReference>
<comment type="similarity">
    <text evidence="1">Belongs to the DPH4 family.</text>
</comment>
<evidence type="ECO:0000313" key="8">
    <source>
        <dbReference type="EMBL" id="KAK1804599.1"/>
    </source>
</evidence>
<dbReference type="Gene3D" id="3.10.660.10">
    <property type="entry name" value="DPH Zinc finger"/>
    <property type="match status" value="1"/>
</dbReference>
<dbReference type="PROSITE" id="PS50076">
    <property type="entry name" value="DNAJ_2"/>
    <property type="match status" value="1"/>
</dbReference>
<feature type="compositionally biased region" description="Basic and acidic residues" evidence="5">
    <location>
        <begin position="24"/>
        <end position="51"/>
    </location>
</feature>
<feature type="domain" description="J" evidence="6">
    <location>
        <begin position="174"/>
        <end position="245"/>
    </location>
</feature>
<evidence type="ECO:0000259" key="6">
    <source>
        <dbReference type="PROSITE" id="PS50076"/>
    </source>
</evidence>
<keyword evidence="3" id="KW-0862">Zinc</keyword>
<evidence type="ECO:0000256" key="3">
    <source>
        <dbReference type="ARBA" id="ARBA00022833"/>
    </source>
</evidence>
<dbReference type="GO" id="GO:0001671">
    <property type="term" value="F:ATPase activator activity"/>
    <property type="evidence" value="ECO:0007669"/>
    <property type="project" value="TreeGrafter"/>
</dbReference>
<dbReference type="PANTHER" id="PTHR45255:SF1">
    <property type="entry name" value="DNAJ HOMOLOG SUBFAMILY C MEMBER 24"/>
    <property type="match status" value="1"/>
</dbReference>
<evidence type="ECO:0008006" key="10">
    <source>
        <dbReference type="Google" id="ProtNLM"/>
    </source>
</evidence>
<dbReference type="Proteomes" id="UP001239994">
    <property type="component" value="Unassembled WGS sequence"/>
</dbReference>
<evidence type="ECO:0000256" key="2">
    <source>
        <dbReference type="ARBA" id="ARBA00022723"/>
    </source>
</evidence>
<dbReference type="PANTHER" id="PTHR45255">
    <property type="entry name" value="DNAJ HOMOLOG SUBFAMILY C MEMBER 24"/>
    <property type="match status" value="1"/>
</dbReference>
<dbReference type="PRINTS" id="PR00625">
    <property type="entry name" value="JDOMAIN"/>
</dbReference>
<organism evidence="8 9">
    <name type="scientific">Electrophorus voltai</name>
    <dbReference type="NCBI Taxonomy" id="2609070"/>
    <lineage>
        <taxon>Eukaryota</taxon>
        <taxon>Metazoa</taxon>
        <taxon>Chordata</taxon>
        <taxon>Craniata</taxon>
        <taxon>Vertebrata</taxon>
        <taxon>Euteleostomi</taxon>
        <taxon>Actinopterygii</taxon>
        <taxon>Neopterygii</taxon>
        <taxon>Teleostei</taxon>
        <taxon>Ostariophysi</taxon>
        <taxon>Gymnotiformes</taxon>
        <taxon>Gymnotoidei</taxon>
        <taxon>Gymnotidae</taxon>
        <taxon>Electrophorus</taxon>
    </lineage>
</organism>
<accession>A0AAD8ZSH9</accession>
<evidence type="ECO:0000256" key="1">
    <source>
        <dbReference type="ARBA" id="ARBA00006169"/>
    </source>
</evidence>